<organism evidence="1 2">
    <name type="scientific">Arachis hypogaea</name>
    <name type="common">Peanut</name>
    <dbReference type="NCBI Taxonomy" id="3818"/>
    <lineage>
        <taxon>Eukaryota</taxon>
        <taxon>Viridiplantae</taxon>
        <taxon>Streptophyta</taxon>
        <taxon>Embryophyta</taxon>
        <taxon>Tracheophyta</taxon>
        <taxon>Spermatophyta</taxon>
        <taxon>Magnoliopsida</taxon>
        <taxon>eudicotyledons</taxon>
        <taxon>Gunneridae</taxon>
        <taxon>Pentapetalae</taxon>
        <taxon>rosids</taxon>
        <taxon>fabids</taxon>
        <taxon>Fabales</taxon>
        <taxon>Fabaceae</taxon>
        <taxon>Papilionoideae</taxon>
        <taxon>50 kb inversion clade</taxon>
        <taxon>dalbergioids sensu lato</taxon>
        <taxon>Dalbergieae</taxon>
        <taxon>Pterocarpus clade</taxon>
        <taxon>Arachis</taxon>
    </lineage>
</organism>
<comment type="caution">
    <text evidence="1">The sequence shown here is derived from an EMBL/GenBank/DDBJ whole genome shotgun (WGS) entry which is preliminary data.</text>
</comment>
<sequence>MEAVPTVVFKNTTTRITHMNLSSLNGAATSSTCSSNVQEELVTVKAQLQALISYIASKEGGKISKQLTTMFPNQ</sequence>
<keyword evidence="2" id="KW-1185">Reference proteome</keyword>
<proteinExistence type="predicted"/>
<gene>
    <name evidence="1" type="ORF">Ahy_A07g035667</name>
</gene>
<protein>
    <submittedName>
        <fullName evidence="1">Uncharacterized protein</fullName>
    </submittedName>
</protein>
<name>A0A445CEJ5_ARAHY</name>
<evidence type="ECO:0000313" key="1">
    <source>
        <dbReference type="EMBL" id="RYR49273.1"/>
    </source>
</evidence>
<dbReference type="AlphaFoldDB" id="A0A445CEJ5"/>
<dbReference type="Proteomes" id="UP000289738">
    <property type="component" value="Chromosome A07"/>
</dbReference>
<accession>A0A445CEJ5</accession>
<reference evidence="1 2" key="1">
    <citation type="submission" date="2019-01" db="EMBL/GenBank/DDBJ databases">
        <title>Sequencing of cultivated peanut Arachis hypogaea provides insights into genome evolution and oil improvement.</title>
        <authorList>
            <person name="Chen X."/>
        </authorList>
    </citation>
    <scope>NUCLEOTIDE SEQUENCE [LARGE SCALE GENOMIC DNA]</scope>
    <source>
        <strain evidence="2">cv. Fuhuasheng</strain>
        <tissue evidence="1">Leaves</tissue>
    </source>
</reference>
<dbReference type="EMBL" id="SDMP01000007">
    <property type="protein sequence ID" value="RYR49273.1"/>
    <property type="molecule type" value="Genomic_DNA"/>
</dbReference>
<evidence type="ECO:0000313" key="2">
    <source>
        <dbReference type="Proteomes" id="UP000289738"/>
    </source>
</evidence>